<dbReference type="CDD" id="cd02782">
    <property type="entry name" value="MopB_CT_1"/>
    <property type="match status" value="1"/>
</dbReference>
<reference evidence="6 7" key="1">
    <citation type="submission" date="2019-06" db="EMBL/GenBank/DDBJ databases">
        <title>New taxonomy in bacterial strain CC-CFT640, isolated from vineyard.</title>
        <authorList>
            <person name="Lin S.-Y."/>
            <person name="Tsai C.-F."/>
            <person name="Young C.-C."/>
        </authorList>
    </citation>
    <scope>NUCLEOTIDE SEQUENCE [LARGE SCALE GENOMIC DNA]</scope>
    <source>
        <strain evidence="6 7">CC-CFT640</strain>
    </source>
</reference>
<evidence type="ECO:0000256" key="3">
    <source>
        <dbReference type="ARBA" id="ARBA00023004"/>
    </source>
</evidence>
<dbReference type="SMART" id="SM00926">
    <property type="entry name" value="Molybdop_Fe4S4"/>
    <property type="match status" value="1"/>
</dbReference>
<evidence type="ECO:0000259" key="5">
    <source>
        <dbReference type="PROSITE" id="PS51669"/>
    </source>
</evidence>
<dbReference type="GO" id="GO:0046872">
    <property type="term" value="F:metal ion binding"/>
    <property type="evidence" value="ECO:0007669"/>
    <property type="project" value="UniProtKB-KW"/>
</dbReference>
<dbReference type="PROSITE" id="PS51669">
    <property type="entry name" value="4FE4S_MOW_BIS_MGD"/>
    <property type="match status" value="1"/>
</dbReference>
<protein>
    <submittedName>
        <fullName evidence="6">Molybdopterin oxidoreductase family protein</fullName>
    </submittedName>
</protein>
<dbReference type="InterPro" id="IPR006657">
    <property type="entry name" value="MoPterin_dinucl-bd_dom"/>
</dbReference>
<gene>
    <name evidence="6" type="ORF">FHP25_02515</name>
</gene>
<name>A0A5C8PVR1_9HYPH</name>
<comment type="similarity">
    <text evidence="1">Belongs to the prokaryotic molybdopterin-containing oxidoreductase family.</text>
</comment>
<dbReference type="GO" id="GO:0043546">
    <property type="term" value="F:molybdopterin cofactor binding"/>
    <property type="evidence" value="ECO:0007669"/>
    <property type="project" value="InterPro"/>
</dbReference>
<dbReference type="RefSeq" id="WP_147845315.1">
    <property type="nucleotide sequence ID" value="NZ_VDUZ01000002.1"/>
</dbReference>
<keyword evidence="2" id="KW-0479">Metal-binding</keyword>
<keyword evidence="7" id="KW-1185">Reference proteome</keyword>
<dbReference type="Pfam" id="PF04879">
    <property type="entry name" value="Molybdop_Fe4S4"/>
    <property type="match status" value="1"/>
</dbReference>
<keyword evidence="4" id="KW-0411">Iron-sulfur</keyword>
<dbReference type="AlphaFoldDB" id="A0A5C8PVR1"/>
<comment type="caution">
    <text evidence="6">The sequence shown here is derived from an EMBL/GenBank/DDBJ whole genome shotgun (WGS) entry which is preliminary data.</text>
</comment>
<organism evidence="6 7">
    <name type="scientific">Vineibacter terrae</name>
    <dbReference type="NCBI Taxonomy" id="2586908"/>
    <lineage>
        <taxon>Bacteria</taxon>
        <taxon>Pseudomonadati</taxon>
        <taxon>Pseudomonadota</taxon>
        <taxon>Alphaproteobacteria</taxon>
        <taxon>Hyphomicrobiales</taxon>
        <taxon>Vineibacter</taxon>
    </lineage>
</organism>
<dbReference type="Gene3D" id="2.40.40.20">
    <property type="match status" value="1"/>
</dbReference>
<dbReference type="InterPro" id="IPR006656">
    <property type="entry name" value="Mopterin_OxRdtase"/>
</dbReference>
<feature type="domain" description="4Fe-4S Mo/W bis-MGD-type" evidence="5">
    <location>
        <begin position="6"/>
        <end position="62"/>
    </location>
</feature>
<dbReference type="PANTHER" id="PTHR43742:SF2">
    <property type="entry name" value="ASSIMILATORY NITRATE REDUCTASE CATALYTIC SUBUNIT"/>
    <property type="match status" value="1"/>
</dbReference>
<dbReference type="SUPFAM" id="SSF50692">
    <property type="entry name" value="ADC-like"/>
    <property type="match status" value="1"/>
</dbReference>
<dbReference type="GO" id="GO:0051536">
    <property type="term" value="F:iron-sulfur cluster binding"/>
    <property type="evidence" value="ECO:0007669"/>
    <property type="project" value="UniProtKB-KW"/>
</dbReference>
<dbReference type="OrthoDB" id="9759518at2"/>
<dbReference type="InterPro" id="IPR009010">
    <property type="entry name" value="Asp_de-COase-like_dom_sf"/>
</dbReference>
<dbReference type="Pfam" id="PF01568">
    <property type="entry name" value="Molydop_binding"/>
    <property type="match status" value="1"/>
</dbReference>
<accession>A0A5C8PVR1</accession>
<evidence type="ECO:0000256" key="2">
    <source>
        <dbReference type="ARBA" id="ARBA00022723"/>
    </source>
</evidence>
<evidence type="ECO:0000256" key="4">
    <source>
        <dbReference type="ARBA" id="ARBA00023014"/>
    </source>
</evidence>
<proteinExistence type="inferred from homology"/>
<dbReference type="EMBL" id="VDUZ01000002">
    <property type="protein sequence ID" value="TXL81960.1"/>
    <property type="molecule type" value="Genomic_DNA"/>
</dbReference>
<dbReference type="GO" id="GO:0016491">
    <property type="term" value="F:oxidoreductase activity"/>
    <property type="evidence" value="ECO:0007669"/>
    <property type="project" value="InterPro"/>
</dbReference>
<evidence type="ECO:0000256" key="1">
    <source>
        <dbReference type="ARBA" id="ARBA00010312"/>
    </source>
</evidence>
<evidence type="ECO:0000313" key="7">
    <source>
        <dbReference type="Proteomes" id="UP000321638"/>
    </source>
</evidence>
<dbReference type="SUPFAM" id="SSF53706">
    <property type="entry name" value="Formate dehydrogenase/DMSO reductase, domains 1-3"/>
    <property type="match status" value="1"/>
</dbReference>
<dbReference type="InterPro" id="IPR050612">
    <property type="entry name" value="Prok_Mopterin_Oxidored"/>
</dbReference>
<dbReference type="Gene3D" id="3.40.50.740">
    <property type="match status" value="1"/>
</dbReference>
<evidence type="ECO:0000313" key="6">
    <source>
        <dbReference type="EMBL" id="TXL81960.1"/>
    </source>
</evidence>
<dbReference type="Gene3D" id="2.20.25.90">
    <property type="entry name" value="ADC-like domains"/>
    <property type="match status" value="1"/>
</dbReference>
<dbReference type="Gene3D" id="3.40.228.10">
    <property type="entry name" value="Dimethylsulfoxide Reductase, domain 2"/>
    <property type="match status" value="1"/>
</dbReference>
<keyword evidence="3" id="KW-0408">Iron</keyword>
<dbReference type="PANTHER" id="PTHR43742">
    <property type="entry name" value="TRIMETHYLAMINE-N-OXIDE REDUCTASE"/>
    <property type="match status" value="1"/>
</dbReference>
<dbReference type="InterPro" id="IPR006963">
    <property type="entry name" value="Mopterin_OxRdtase_4Fe-4S_dom"/>
</dbReference>
<sequence>MMTTTETVAHRVCPVCEACCGLELRIADGKVTSIRGHDGDVFSRGYICPKGVALKDLHEDPDRLRTPLVKRDGRFVAVSWQEAFAEIDRRLPPILEKHGRNSTALVIGNPTVHQVGLMLYFPRLAKALGSRNIYSASTLDQMPKQLSSGLMFGHWLSIPVPDIERCDFLLILGANPVVSNGSLWTVPDFRGKAKALRERGGRIVVVDPRRTETAAMADQHLFIRPGGDVFLLLGLVHTLFDEKLVRLGRLAAHVAGLDDVAVAVAGFAPERVAARCGIDAAAIRDLARRLAATERAAVYGRLGTCTQSYGTLVSWLIDVLNVLTGHLDEPGGAMFPKAPAFAANTTGKPGSGRGIATGRWASRVAGAPEVFGELPITCLAEEIETGGDDQVRALISVAGNPVLSAPNGARLAAALDRLELMVSFDIYLNETTQHADVILPGASPLEEMHYDIAFPQLSYRNQARFSAPVFARPDGQLAEWQSVLRLTAILQGKGADADIGQLDDELVADDVRRMAGPQAEMVLRAVAHLKGPERQIDLALRGGPYGDLFGLKPEGINLAKLKAAPGGIDLGPLAPRLPELLRTPSGKIELAPGMLLLDLQRPAADLARPVPELVIIGRRQVRSNNSWMHNLPILAKGPYRCTALVHPQDARRLGLRAGQPARITSANRAIEVQVEVSEEMMPGVVSLPHGWGHDRPGARLTLAAQRPGANLNALLDDSQRDPLSGNAVLSGVPVQMMPIT</sequence>
<dbReference type="Proteomes" id="UP000321638">
    <property type="component" value="Unassembled WGS sequence"/>
</dbReference>
<dbReference type="Pfam" id="PF00384">
    <property type="entry name" value="Molybdopterin"/>
    <property type="match status" value="1"/>
</dbReference>